<proteinExistence type="predicted"/>
<dbReference type="PANTHER" id="PTHR30137">
    <property type="entry name" value="LUCIFERASE-LIKE MONOOXYGENASE"/>
    <property type="match status" value="1"/>
</dbReference>
<evidence type="ECO:0000313" key="5">
    <source>
        <dbReference type="EMBL" id="GAA1265630.1"/>
    </source>
</evidence>
<dbReference type="PANTHER" id="PTHR30137:SF8">
    <property type="entry name" value="BLR5498 PROTEIN"/>
    <property type="match status" value="1"/>
</dbReference>
<sequence>MTETSAGAAVRSDDVRTDDARTAGRPLPAPAPPLAAAAAVPAPEAERGGSHPAAQDTVRVGAFLLSAQFPGQSHAQALERTVAATVAAERAGLDAVWLAEHHFVPYGVCPNAATLAALLLGRTRRIQLGTAVSVLSTTHPVALGEQAALLHLTSGGRFTLGVGRGGPWIDLTVFGGGVAAFEQGFAERLDLLLRWLRGSRVRADGPQFSFPEVAVVPRAVEPARLSGVELADWLGLQQEPALRFPRQRSDQPLDVAAESVAPWGPERRPGEPSGTAAGPPVVVACTSPASVRLAAERGLPMLLGMHSGDEDKQQMLAAYRTAWREGGRGEEQLARVEREHVAAGVAQVADRSPAARATLLRAMPGWFEYGLGAHRTVDGRERKMRDPYAYTELLCDLHAVGTPRQCADRLLATAERTGIRRFALLAEGSGDREATLHNIARLGAEVLPQLS</sequence>
<reference evidence="5 6" key="1">
    <citation type="journal article" date="2019" name="Int. J. Syst. Evol. Microbiol.">
        <title>The Global Catalogue of Microorganisms (GCM) 10K type strain sequencing project: providing services to taxonomists for standard genome sequencing and annotation.</title>
        <authorList>
            <consortium name="The Broad Institute Genomics Platform"/>
            <consortium name="The Broad Institute Genome Sequencing Center for Infectious Disease"/>
            <person name="Wu L."/>
            <person name="Ma J."/>
        </authorList>
    </citation>
    <scope>NUCLEOTIDE SEQUENCE [LARGE SCALE GENOMIC DNA]</scope>
    <source>
        <strain evidence="5 6">JCM 13004</strain>
    </source>
</reference>
<feature type="domain" description="Luciferase-like" evidence="4">
    <location>
        <begin position="59"/>
        <end position="420"/>
    </location>
</feature>
<evidence type="ECO:0000256" key="1">
    <source>
        <dbReference type="ARBA" id="ARBA00023002"/>
    </source>
</evidence>
<feature type="region of interest" description="Disordered" evidence="3">
    <location>
        <begin position="1"/>
        <end position="53"/>
    </location>
</feature>
<evidence type="ECO:0000256" key="3">
    <source>
        <dbReference type="SAM" id="MobiDB-lite"/>
    </source>
</evidence>
<dbReference type="Proteomes" id="UP001500037">
    <property type="component" value="Unassembled WGS sequence"/>
</dbReference>
<keyword evidence="2" id="KW-0503">Monooxygenase</keyword>
<evidence type="ECO:0000256" key="2">
    <source>
        <dbReference type="ARBA" id="ARBA00023033"/>
    </source>
</evidence>
<dbReference type="InterPro" id="IPR011251">
    <property type="entry name" value="Luciferase-like_dom"/>
</dbReference>
<feature type="compositionally biased region" description="Low complexity" evidence="3">
    <location>
        <begin position="34"/>
        <end position="43"/>
    </location>
</feature>
<dbReference type="InterPro" id="IPR050766">
    <property type="entry name" value="Bact_Lucif_Oxidored"/>
</dbReference>
<organism evidence="5 6">
    <name type="scientific">Kitasatospora nipponensis</name>
    <dbReference type="NCBI Taxonomy" id="258049"/>
    <lineage>
        <taxon>Bacteria</taxon>
        <taxon>Bacillati</taxon>
        <taxon>Actinomycetota</taxon>
        <taxon>Actinomycetes</taxon>
        <taxon>Kitasatosporales</taxon>
        <taxon>Streptomycetaceae</taxon>
        <taxon>Kitasatospora</taxon>
    </lineage>
</organism>
<comment type="caution">
    <text evidence="5">The sequence shown here is derived from an EMBL/GenBank/DDBJ whole genome shotgun (WGS) entry which is preliminary data.</text>
</comment>
<name>A0ABN1WWF2_9ACTN</name>
<dbReference type="Pfam" id="PF00296">
    <property type="entry name" value="Bac_luciferase"/>
    <property type="match status" value="1"/>
</dbReference>
<protein>
    <submittedName>
        <fullName evidence="5">LLM class flavin-dependent oxidoreductase</fullName>
    </submittedName>
</protein>
<keyword evidence="6" id="KW-1185">Reference proteome</keyword>
<evidence type="ECO:0000313" key="6">
    <source>
        <dbReference type="Proteomes" id="UP001500037"/>
    </source>
</evidence>
<evidence type="ECO:0000259" key="4">
    <source>
        <dbReference type="Pfam" id="PF00296"/>
    </source>
</evidence>
<accession>A0ABN1WWF2</accession>
<feature type="compositionally biased region" description="Basic and acidic residues" evidence="3">
    <location>
        <begin position="11"/>
        <end position="22"/>
    </location>
</feature>
<dbReference type="InterPro" id="IPR036661">
    <property type="entry name" value="Luciferase-like_sf"/>
</dbReference>
<dbReference type="SUPFAM" id="SSF51679">
    <property type="entry name" value="Bacterial luciferase-like"/>
    <property type="match status" value="1"/>
</dbReference>
<keyword evidence="1" id="KW-0560">Oxidoreductase</keyword>
<dbReference type="Gene3D" id="3.20.20.30">
    <property type="entry name" value="Luciferase-like domain"/>
    <property type="match status" value="2"/>
</dbReference>
<gene>
    <name evidence="5" type="ORF">GCM10009665_63520</name>
</gene>
<dbReference type="EMBL" id="BAAALF010000170">
    <property type="protein sequence ID" value="GAA1265630.1"/>
    <property type="molecule type" value="Genomic_DNA"/>
</dbReference>